<dbReference type="SUPFAM" id="SSF144232">
    <property type="entry name" value="HIT/MYND zinc finger-like"/>
    <property type="match status" value="1"/>
</dbReference>
<name>A0A507AWU2_9PEZI</name>
<protein>
    <recommendedName>
        <fullName evidence="3">Suppressor of anucleate metulae protein B</fullName>
    </recommendedName>
</protein>
<dbReference type="EMBL" id="SKBQ01000028">
    <property type="protein sequence ID" value="TPX14432.1"/>
    <property type="molecule type" value="Genomic_DNA"/>
</dbReference>
<sequence>MEHGMPGAVDGGVGKLASMLFNEEKILNSDAAQMLMAEADPGDILFNCLPEPRTHPYRSLVAEETFPFDAGRHEAPSTIPEATKQTTFRYFCAIQCFSIALSKPGLVDPVSESLRAAAEAFAKNTNVITFIGELASVALDSTSDINIGEGSTNKKFEHLAYYRWLALGAKDEDDPFEDHPKKKKAPSHKHIPTDILSSVCGNCGKGGANHNCDKCLIRSDGRSAFKQAYCNKACKLAHGAAHKTACEEMQRVSRAASMFKEVFVHYLLKMNYHDLTDITEKDGLVVNTLASLAPKAYTGGIAFHSFPTHLARTREEAVASLLAIQTRECLDNFENMLKTFFRRVGTDLVIFFGGAITTRLPLVKSIERVSVLPKNVERPACNVDGDKSGILKHFISMESHDLIRLTTESGIELAFDPTGAQFGWSEVITPWEAYESHRVQQIISATGPNDIVRPEKHQYMLMRYGSAQGQQVAEVLTTRTIMMIKLTTVLNAEIFKGGGMFNMTNLGHDEFLSTQGRLLEACKDAIDSRALNWYSDPSNRFFMNSFLIPEVCGTTEDADRLKKVWLHQALYEALKDKQTDLHRLWFPLLDKAGLYHNMPGSPAYPFGSAAFL</sequence>
<comment type="caution">
    <text evidence="1">The sequence shown here is derived from an EMBL/GenBank/DDBJ whole genome shotgun (WGS) entry which is preliminary data.</text>
</comment>
<dbReference type="STRING" id="1093900.A0A507AWU2"/>
<dbReference type="OrthoDB" id="432970at2759"/>
<evidence type="ECO:0000313" key="2">
    <source>
        <dbReference type="Proteomes" id="UP000319257"/>
    </source>
</evidence>
<proteinExistence type="predicted"/>
<dbReference type="RefSeq" id="XP_030996143.1">
    <property type="nucleotide sequence ID" value="XM_031139913.1"/>
</dbReference>
<organism evidence="1 2">
    <name type="scientific">Thyridium curvatum</name>
    <dbReference type="NCBI Taxonomy" id="1093900"/>
    <lineage>
        <taxon>Eukaryota</taxon>
        <taxon>Fungi</taxon>
        <taxon>Dikarya</taxon>
        <taxon>Ascomycota</taxon>
        <taxon>Pezizomycotina</taxon>
        <taxon>Sordariomycetes</taxon>
        <taxon>Sordariomycetidae</taxon>
        <taxon>Thyridiales</taxon>
        <taxon>Thyridiaceae</taxon>
        <taxon>Thyridium</taxon>
    </lineage>
</organism>
<evidence type="ECO:0000313" key="1">
    <source>
        <dbReference type="EMBL" id="TPX14432.1"/>
    </source>
</evidence>
<dbReference type="InParanoid" id="A0A507AWU2"/>
<dbReference type="GeneID" id="41972843"/>
<dbReference type="AlphaFoldDB" id="A0A507AWU2"/>
<gene>
    <name evidence="1" type="ORF">E0L32_005396</name>
</gene>
<keyword evidence="2" id="KW-1185">Reference proteome</keyword>
<dbReference type="Proteomes" id="UP000319257">
    <property type="component" value="Unassembled WGS sequence"/>
</dbReference>
<reference evidence="1 2" key="1">
    <citation type="submission" date="2019-06" db="EMBL/GenBank/DDBJ databases">
        <title>Draft genome sequence of the filamentous fungus Phialemoniopsis curvata isolated from diesel fuel.</title>
        <authorList>
            <person name="Varaljay V.A."/>
            <person name="Lyon W.J."/>
            <person name="Crouch A.L."/>
            <person name="Drake C.E."/>
            <person name="Hollomon J.M."/>
            <person name="Nadeau L.J."/>
            <person name="Nunn H.S."/>
            <person name="Stevenson B.S."/>
            <person name="Bojanowski C.L."/>
            <person name="Crookes-Goodson W.J."/>
        </authorList>
    </citation>
    <scope>NUCLEOTIDE SEQUENCE [LARGE SCALE GENOMIC DNA]</scope>
    <source>
        <strain evidence="1 2">D216</strain>
    </source>
</reference>
<evidence type="ECO:0008006" key="3">
    <source>
        <dbReference type="Google" id="ProtNLM"/>
    </source>
</evidence>
<accession>A0A507AWU2</accession>